<reference evidence="2" key="1">
    <citation type="submission" date="2020-10" db="EMBL/GenBank/DDBJ databases">
        <authorList>
            <person name="Gilroy R."/>
        </authorList>
    </citation>
    <scope>NUCLEOTIDE SEQUENCE</scope>
    <source>
        <strain evidence="2">10532</strain>
    </source>
</reference>
<organism evidence="2 3">
    <name type="scientific">Candidatus Gallitreponema excrementavium</name>
    <dbReference type="NCBI Taxonomy" id="2840840"/>
    <lineage>
        <taxon>Bacteria</taxon>
        <taxon>Pseudomonadati</taxon>
        <taxon>Spirochaetota</taxon>
        <taxon>Spirochaetia</taxon>
        <taxon>Spirochaetales</taxon>
        <taxon>Candidatus Gallitreponema</taxon>
    </lineage>
</organism>
<gene>
    <name evidence="2" type="ORF">IAA81_08705</name>
</gene>
<comment type="caution">
    <text evidence="2">The sequence shown here is derived from an EMBL/GenBank/DDBJ whole genome shotgun (WGS) entry which is preliminary data.</text>
</comment>
<feature type="signal peptide" evidence="1">
    <location>
        <begin position="1"/>
        <end position="23"/>
    </location>
</feature>
<accession>A0A9D9HQH9</accession>
<feature type="chain" id="PRO_5038975424" evidence="1">
    <location>
        <begin position="24"/>
        <end position="225"/>
    </location>
</feature>
<keyword evidence="1" id="KW-0732">Signal</keyword>
<name>A0A9D9HQH9_9SPIR</name>
<evidence type="ECO:0000313" key="2">
    <source>
        <dbReference type="EMBL" id="MBO8458286.1"/>
    </source>
</evidence>
<dbReference type="Proteomes" id="UP000823638">
    <property type="component" value="Unassembled WGS sequence"/>
</dbReference>
<evidence type="ECO:0000256" key="1">
    <source>
        <dbReference type="SAM" id="SignalP"/>
    </source>
</evidence>
<dbReference type="AlphaFoldDB" id="A0A9D9HQH9"/>
<evidence type="ECO:0000313" key="3">
    <source>
        <dbReference type="Proteomes" id="UP000823638"/>
    </source>
</evidence>
<reference evidence="2" key="2">
    <citation type="journal article" date="2021" name="PeerJ">
        <title>Extensive microbial diversity within the chicken gut microbiome revealed by metagenomics and culture.</title>
        <authorList>
            <person name="Gilroy R."/>
            <person name="Ravi A."/>
            <person name="Getino M."/>
            <person name="Pursley I."/>
            <person name="Horton D.L."/>
            <person name="Alikhan N.F."/>
            <person name="Baker D."/>
            <person name="Gharbi K."/>
            <person name="Hall N."/>
            <person name="Watson M."/>
            <person name="Adriaenssens E.M."/>
            <person name="Foster-Nyarko E."/>
            <person name="Jarju S."/>
            <person name="Secka A."/>
            <person name="Antonio M."/>
            <person name="Oren A."/>
            <person name="Chaudhuri R.R."/>
            <person name="La Ragione R."/>
            <person name="Hildebrand F."/>
            <person name="Pallen M.J."/>
        </authorList>
    </citation>
    <scope>NUCLEOTIDE SEQUENCE</scope>
    <source>
        <strain evidence="2">10532</strain>
    </source>
</reference>
<proteinExistence type="predicted"/>
<protein>
    <submittedName>
        <fullName evidence="2">Uncharacterized protein</fullName>
    </submittedName>
</protein>
<sequence>MKKMKILFFFCSLCIVASIRIVAQEVKTDEATGEQIYILKDGYTLILTDVLEQGNHVYKVFLKKGNEIFLVSSGQYFNDEKYFPRYEGIDFNDCFVLAFFMGDYNYVLYDKDTHVPVLDFYLGGYDISNNLLIYWEKESSIPGYAAAARVFLLDLQNKRKYQLNSYLADFQKNQTVSYLLHFHNQFEIIQVSDTAVEILYTGFYNYLNENQEVKCRFSVKRDISS</sequence>
<dbReference type="EMBL" id="JADIMM010000101">
    <property type="protein sequence ID" value="MBO8458286.1"/>
    <property type="molecule type" value="Genomic_DNA"/>
</dbReference>